<sequence>MAAVWPRPRTVDVAEEVVWFSPEAVCQYRQLDNQKSAEETANTVARVFERTKESILKFPLVLQKLRRQDVPIEPPIRTAEATIVRDIVVEEVISNPKEWYHLHLGTDGKCLIKIGSHVAFNRAMATFAQLFLSHPDGQSGLYCASCPLTIEDDAFFEHRGLNLDISRNVIYPTDVLRVLEGMWLNKMNKLHVHATDSQSWPLEIPSIPELAEKGAYGPHQVWTAADVEHVQQFGQDRGIEVYFEIDLPGHSASVHHSFPELVVAYNQQPWTQYAKEPPAGQLKLKSKLVRDFISRLFDDLLPRVAKHSTLFHIGGDELNKKAYTLEEGVESDSIEVLQPLLQSFFDHCIAKLDENGLDAVLWEEVLLKWDIKFPKSTIIQSWRSQESLSRIVKRGHRALFGPSKYWYLDTGMGNWLEPDPNNPDTPIKPPFHDWCPPYKNWRHIYAYNPLEGIEEANRGLVHGGEVHLWSEMVDSVCLDFMLWPRVAAAAEVLWSGPSTLDEGVTLRLAEMRERLVLMGIRSNMVQMEWSLRNPGGSLR</sequence>
<dbReference type="InterPro" id="IPR017853">
    <property type="entry name" value="GH"/>
</dbReference>
<comment type="catalytic activity">
    <reaction evidence="1 7">
        <text>Hydrolysis of terminal non-reducing N-acetyl-D-hexosamine residues in N-acetyl-beta-D-hexosaminides.</text>
        <dbReference type="EC" id="3.2.1.52"/>
    </reaction>
</comment>
<dbReference type="InterPro" id="IPR025705">
    <property type="entry name" value="Beta_hexosaminidase_sua/sub"/>
</dbReference>
<accession>A0A9P8W1A5</accession>
<dbReference type="AlphaFoldDB" id="A0A9P8W1A5"/>
<evidence type="ECO:0000256" key="3">
    <source>
        <dbReference type="ARBA" id="ARBA00022729"/>
    </source>
</evidence>
<evidence type="ECO:0000259" key="9">
    <source>
        <dbReference type="Pfam" id="PF00728"/>
    </source>
</evidence>
<dbReference type="Pfam" id="PF00728">
    <property type="entry name" value="Glyco_hydro_20"/>
    <property type="match status" value="1"/>
</dbReference>
<dbReference type="InterPro" id="IPR015883">
    <property type="entry name" value="Glyco_hydro_20_cat"/>
</dbReference>
<protein>
    <recommendedName>
        <fullName evidence="7">Beta-hexosaminidase</fullName>
        <ecNumber evidence="7">3.2.1.52</ecNumber>
    </recommendedName>
</protein>
<dbReference type="GO" id="GO:0016020">
    <property type="term" value="C:membrane"/>
    <property type="evidence" value="ECO:0007669"/>
    <property type="project" value="TreeGrafter"/>
</dbReference>
<reference evidence="11 12" key="1">
    <citation type="journal article" date="2021" name="Nat. Commun.">
        <title>Genetic determinants of endophytism in the Arabidopsis root mycobiome.</title>
        <authorList>
            <person name="Mesny F."/>
            <person name="Miyauchi S."/>
            <person name="Thiergart T."/>
            <person name="Pickel B."/>
            <person name="Atanasova L."/>
            <person name="Karlsson M."/>
            <person name="Huettel B."/>
            <person name="Barry K.W."/>
            <person name="Haridas S."/>
            <person name="Chen C."/>
            <person name="Bauer D."/>
            <person name="Andreopoulos W."/>
            <person name="Pangilinan J."/>
            <person name="LaButti K."/>
            <person name="Riley R."/>
            <person name="Lipzen A."/>
            <person name="Clum A."/>
            <person name="Drula E."/>
            <person name="Henrissat B."/>
            <person name="Kohler A."/>
            <person name="Grigoriev I.V."/>
            <person name="Martin F.M."/>
            <person name="Hacquard S."/>
        </authorList>
    </citation>
    <scope>NUCLEOTIDE SEQUENCE [LARGE SCALE GENOMIC DNA]</scope>
    <source>
        <strain evidence="11 12">MPI-CAGE-CH-0241</strain>
    </source>
</reference>
<evidence type="ECO:0000313" key="11">
    <source>
        <dbReference type="EMBL" id="KAH6884454.1"/>
    </source>
</evidence>
<dbReference type="PANTHER" id="PTHR22600:SF58">
    <property type="entry name" value="BETA-HEXOSAMINIDASE"/>
    <property type="match status" value="1"/>
</dbReference>
<keyword evidence="5" id="KW-0325">Glycoprotein</keyword>
<dbReference type="InterPro" id="IPR029019">
    <property type="entry name" value="HEX_eukaryotic_N"/>
</dbReference>
<dbReference type="Pfam" id="PF14845">
    <property type="entry name" value="Glycohydro_20b2"/>
    <property type="match status" value="1"/>
</dbReference>
<evidence type="ECO:0000256" key="8">
    <source>
        <dbReference type="PIRSR" id="PIRSR001093-1"/>
    </source>
</evidence>
<keyword evidence="3" id="KW-0732">Signal</keyword>
<dbReference type="EMBL" id="JAGPYM010000020">
    <property type="protein sequence ID" value="KAH6884454.1"/>
    <property type="molecule type" value="Genomic_DNA"/>
</dbReference>
<organism evidence="11 12">
    <name type="scientific">Thelonectria olida</name>
    <dbReference type="NCBI Taxonomy" id="1576542"/>
    <lineage>
        <taxon>Eukaryota</taxon>
        <taxon>Fungi</taxon>
        <taxon>Dikarya</taxon>
        <taxon>Ascomycota</taxon>
        <taxon>Pezizomycotina</taxon>
        <taxon>Sordariomycetes</taxon>
        <taxon>Hypocreomycetidae</taxon>
        <taxon>Hypocreales</taxon>
        <taxon>Nectriaceae</taxon>
        <taxon>Thelonectria</taxon>
    </lineage>
</organism>
<dbReference type="PANTHER" id="PTHR22600">
    <property type="entry name" value="BETA-HEXOSAMINIDASE"/>
    <property type="match status" value="1"/>
</dbReference>
<dbReference type="GO" id="GO:0016231">
    <property type="term" value="F:beta-N-acetylglucosaminidase activity"/>
    <property type="evidence" value="ECO:0007669"/>
    <property type="project" value="TreeGrafter"/>
</dbReference>
<feature type="active site" description="Proton donor" evidence="8">
    <location>
        <position position="317"/>
    </location>
</feature>
<dbReference type="Gene3D" id="3.30.379.10">
    <property type="entry name" value="Chitobiase/beta-hexosaminidase domain 2-like"/>
    <property type="match status" value="1"/>
</dbReference>
<dbReference type="Proteomes" id="UP000777438">
    <property type="component" value="Unassembled WGS sequence"/>
</dbReference>
<dbReference type="OrthoDB" id="428480at2759"/>
<evidence type="ECO:0000259" key="10">
    <source>
        <dbReference type="Pfam" id="PF14845"/>
    </source>
</evidence>
<dbReference type="SUPFAM" id="SSF51445">
    <property type="entry name" value="(Trans)glycosidases"/>
    <property type="match status" value="1"/>
</dbReference>
<evidence type="ECO:0000256" key="5">
    <source>
        <dbReference type="ARBA" id="ARBA00023180"/>
    </source>
</evidence>
<evidence type="ECO:0000256" key="6">
    <source>
        <dbReference type="ARBA" id="ARBA00023295"/>
    </source>
</evidence>
<name>A0A9P8W1A5_9HYPO</name>
<dbReference type="SUPFAM" id="SSF55545">
    <property type="entry name" value="beta-N-acetylhexosaminidase-like domain"/>
    <property type="match status" value="1"/>
</dbReference>
<feature type="domain" description="Beta-hexosaminidase eukaryotic type N-terminal" evidence="10">
    <location>
        <begin position="4"/>
        <end position="130"/>
    </location>
</feature>
<dbReference type="Gene3D" id="3.20.20.80">
    <property type="entry name" value="Glycosidases"/>
    <property type="match status" value="1"/>
</dbReference>
<keyword evidence="4 7" id="KW-0378">Hydrolase</keyword>
<keyword evidence="6 7" id="KW-0326">Glycosidase</keyword>
<evidence type="ECO:0000256" key="7">
    <source>
        <dbReference type="PIRNR" id="PIRNR001093"/>
    </source>
</evidence>
<proteinExistence type="inferred from homology"/>
<feature type="domain" description="Glycoside hydrolase family 20 catalytic" evidence="9">
    <location>
        <begin position="156"/>
        <end position="496"/>
    </location>
</feature>
<comment type="similarity">
    <text evidence="2 7">Belongs to the glycosyl hydrolase 20 family.</text>
</comment>
<keyword evidence="12" id="KW-1185">Reference proteome</keyword>
<evidence type="ECO:0000256" key="2">
    <source>
        <dbReference type="ARBA" id="ARBA00006285"/>
    </source>
</evidence>
<evidence type="ECO:0000313" key="12">
    <source>
        <dbReference type="Proteomes" id="UP000777438"/>
    </source>
</evidence>
<gene>
    <name evidence="11" type="ORF">B0T10DRAFT_493217</name>
</gene>
<dbReference type="PRINTS" id="PR00738">
    <property type="entry name" value="GLHYDRLASE20"/>
</dbReference>
<dbReference type="InterPro" id="IPR029018">
    <property type="entry name" value="Hex-like_dom2"/>
</dbReference>
<evidence type="ECO:0000256" key="4">
    <source>
        <dbReference type="ARBA" id="ARBA00022801"/>
    </source>
</evidence>
<dbReference type="FunFam" id="3.20.20.80:FF:000063">
    <property type="entry name" value="Beta-hexosaminidase"/>
    <property type="match status" value="1"/>
</dbReference>
<comment type="caution">
    <text evidence="11">The sequence shown here is derived from an EMBL/GenBank/DDBJ whole genome shotgun (WGS) entry which is preliminary data.</text>
</comment>
<dbReference type="GO" id="GO:0005975">
    <property type="term" value="P:carbohydrate metabolic process"/>
    <property type="evidence" value="ECO:0007669"/>
    <property type="project" value="InterPro"/>
</dbReference>
<dbReference type="EC" id="3.2.1.52" evidence="7"/>
<evidence type="ECO:0000256" key="1">
    <source>
        <dbReference type="ARBA" id="ARBA00001231"/>
    </source>
</evidence>
<dbReference type="PIRSF" id="PIRSF001093">
    <property type="entry name" value="B-hxosamndse_ab_euk"/>
    <property type="match status" value="1"/>
</dbReference>
<dbReference type="GO" id="GO:0030203">
    <property type="term" value="P:glycosaminoglycan metabolic process"/>
    <property type="evidence" value="ECO:0007669"/>
    <property type="project" value="TreeGrafter"/>
</dbReference>